<keyword evidence="2" id="KW-1185">Reference proteome</keyword>
<accession>A0A9N9JRI3</accession>
<name>A0A9N9JRI3_9GLOM</name>
<reference evidence="1" key="1">
    <citation type="submission" date="2021-06" db="EMBL/GenBank/DDBJ databases">
        <authorList>
            <person name="Kallberg Y."/>
            <person name="Tangrot J."/>
            <person name="Rosling A."/>
        </authorList>
    </citation>
    <scope>NUCLEOTIDE SEQUENCE</scope>
    <source>
        <strain evidence="1">MA453B</strain>
    </source>
</reference>
<sequence length="43" mass="5035">IKIHYLSQGKDLLNKGWIAQRQKSLFILQQLRDQMLDALHDSA</sequence>
<proteinExistence type="predicted"/>
<dbReference type="Proteomes" id="UP000789405">
    <property type="component" value="Unassembled WGS sequence"/>
</dbReference>
<evidence type="ECO:0000313" key="2">
    <source>
        <dbReference type="Proteomes" id="UP000789405"/>
    </source>
</evidence>
<feature type="non-terminal residue" evidence="1">
    <location>
        <position position="1"/>
    </location>
</feature>
<gene>
    <name evidence="1" type="ORF">DERYTH_LOCUS21753</name>
</gene>
<evidence type="ECO:0000313" key="1">
    <source>
        <dbReference type="EMBL" id="CAG8792730.1"/>
    </source>
</evidence>
<comment type="caution">
    <text evidence="1">The sequence shown here is derived from an EMBL/GenBank/DDBJ whole genome shotgun (WGS) entry which is preliminary data.</text>
</comment>
<protein>
    <submittedName>
        <fullName evidence="1">11264_t:CDS:1</fullName>
    </submittedName>
</protein>
<organism evidence="1 2">
    <name type="scientific">Dentiscutata erythropus</name>
    <dbReference type="NCBI Taxonomy" id="1348616"/>
    <lineage>
        <taxon>Eukaryota</taxon>
        <taxon>Fungi</taxon>
        <taxon>Fungi incertae sedis</taxon>
        <taxon>Mucoromycota</taxon>
        <taxon>Glomeromycotina</taxon>
        <taxon>Glomeromycetes</taxon>
        <taxon>Diversisporales</taxon>
        <taxon>Gigasporaceae</taxon>
        <taxon>Dentiscutata</taxon>
    </lineage>
</organism>
<dbReference type="AlphaFoldDB" id="A0A9N9JRI3"/>
<dbReference type="EMBL" id="CAJVPY010028482">
    <property type="protein sequence ID" value="CAG8792730.1"/>
    <property type="molecule type" value="Genomic_DNA"/>
</dbReference>